<proteinExistence type="predicted"/>
<dbReference type="RefSeq" id="WP_377965767.1">
    <property type="nucleotide sequence ID" value="NZ_JBHZOL010000082.1"/>
</dbReference>
<evidence type="ECO:0008006" key="3">
    <source>
        <dbReference type="Google" id="ProtNLM"/>
    </source>
</evidence>
<reference evidence="1 2" key="1">
    <citation type="submission" date="2024-10" db="EMBL/GenBank/DDBJ databases">
        <authorList>
            <person name="Ratan Roy A."/>
            <person name="Morales Sandoval P.H."/>
            <person name="De Los Santos Villalobos S."/>
            <person name="Chakraborty S."/>
            <person name="Mukherjee J."/>
        </authorList>
    </citation>
    <scope>NUCLEOTIDE SEQUENCE [LARGE SCALE GENOMIC DNA]</scope>
    <source>
        <strain evidence="1 2">S1</strain>
    </source>
</reference>
<dbReference type="Proteomes" id="UP001600165">
    <property type="component" value="Unassembled WGS sequence"/>
</dbReference>
<gene>
    <name evidence="1" type="ORF">ACFVKH_13180</name>
</gene>
<evidence type="ECO:0000313" key="1">
    <source>
        <dbReference type="EMBL" id="MFE4107242.1"/>
    </source>
</evidence>
<protein>
    <recommendedName>
        <fullName evidence="3">Alpha/beta hydrolase</fullName>
    </recommendedName>
</protein>
<organism evidence="1 2">
    <name type="scientific">Almyronema epifaneia S1</name>
    <dbReference type="NCBI Taxonomy" id="2991925"/>
    <lineage>
        <taxon>Bacteria</taxon>
        <taxon>Bacillati</taxon>
        <taxon>Cyanobacteriota</taxon>
        <taxon>Cyanophyceae</taxon>
        <taxon>Nodosilineales</taxon>
        <taxon>Nodosilineaceae</taxon>
        <taxon>Almyronema</taxon>
        <taxon>Almyronema epifaneia</taxon>
    </lineage>
</organism>
<keyword evidence="2" id="KW-1185">Reference proteome</keyword>
<name>A0ABW6IHV6_9CYAN</name>
<accession>A0ABW6IHV6</accession>
<sequence>MVQTLSQTCLVVCPGMHSPRLTQSLLTEIDLLLPKLNLRILTFPQAEYWAFSPFLILEFLQQQIETPRQSDLIFLAFSAGVVGAMGAAQAWHYHRGQSVRALIAVDGWGVPLAGEFPIYRLSHDYYTHWSSALLGAGRSRFYADPAVSHHSLWRSPTQVTGWQIEPASKSAQAKFPTTAATFLTTLLQQHSPDPAAAS</sequence>
<comment type="caution">
    <text evidence="1">The sequence shown here is derived from an EMBL/GenBank/DDBJ whole genome shotgun (WGS) entry which is preliminary data.</text>
</comment>
<evidence type="ECO:0000313" key="2">
    <source>
        <dbReference type="Proteomes" id="UP001600165"/>
    </source>
</evidence>
<dbReference type="EMBL" id="JBHZOL010000082">
    <property type="protein sequence ID" value="MFE4107242.1"/>
    <property type="molecule type" value="Genomic_DNA"/>
</dbReference>